<protein>
    <submittedName>
        <fullName evidence="2">Uncharacterized protein</fullName>
    </submittedName>
</protein>
<keyword evidence="3" id="KW-1185">Reference proteome</keyword>
<organism evidence="2 3">
    <name type="scientific">Pleurodeles waltl</name>
    <name type="common">Iberian ribbed newt</name>
    <dbReference type="NCBI Taxonomy" id="8319"/>
    <lineage>
        <taxon>Eukaryota</taxon>
        <taxon>Metazoa</taxon>
        <taxon>Chordata</taxon>
        <taxon>Craniata</taxon>
        <taxon>Vertebrata</taxon>
        <taxon>Euteleostomi</taxon>
        <taxon>Amphibia</taxon>
        <taxon>Batrachia</taxon>
        <taxon>Caudata</taxon>
        <taxon>Salamandroidea</taxon>
        <taxon>Salamandridae</taxon>
        <taxon>Pleurodelinae</taxon>
        <taxon>Pleurodeles</taxon>
    </lineage>
</organism>
<feature type="compositionally biased region" description="Low complexity" evidence="1">
    <location>
        <begin position="95"/>
        <end position="107"/>
    </location>
</feature>
<dbReference type="Proteomes" id="UP001066276">
    <property type="component" value="Chromosome 11"/>
</dbReference>
<feature type="compositionally biased region" description="Polar residues" evidence="1">
    <location>
        <begin position="37"/>
        <end position="46"/>
    </location>
</feature>
<dbReference type="AlphaFoldDB" id="A0AAV7LIK3"/>
<gene>
    <name evidence="2" type="ORF">NDU88_004021</name>
</gene>
<feature type="compositionally biased region" description="Low complexity" evidence="1">
    <location>
        <begin position="147"/>
        <end position="156"/>
    </location>
</feature>
<evidence type="ECO:0000313" key="2">
    <source>
        <dbReference type="EMBL" id="KAJ1090893.1"/>
    </source>
</evidence>
<sequence length="544" mass="59826">MGRGRLHAAFRRRGESSNNRGRRSVNARRRSRRSVEFNMSRNSTCPVDQKKEDRYRGFNRIFMSPSSHQRTVETDNQSGRSTSANIPGTCPRPLSPGGHSGTHSPPGAHEDQGGTETCPVHGDRKKGHRKDPPCTCTNKSCTPQGTPPFRSRSPSPNRDEMETQQERKEGGACRRIPPNITSKAASDAPASNEEPVFPLKMSPSPQNTKDKDDIVWERVGPLRGQYSEDEATDKTETCSLSRGLFSSQGPPKSKGPNLQLNEVTKLPAPASVRKETEKRAPRDQAGGSCPRQPPQQGATKDRSRSPHRDLRTSEREDAQQCERDMQHRRPKHKPQTSSDAQEIQERSQTDLCRSPENIHALALEVCKYLYKSLQKGWEQEDCACKRADMCQEQWGNNKKADLGEGSSNITYVLSAAPQPGGAAQIAAGKQHQSWEEGCAAHRGEGAGKRELEKSTERLEAAAPEAARQRSSAVVAPRNTATTKLHILQLQCLFPYPTNPGSASHARAGCVTRPGPRESAEGRPQGPGDSPETAWRQLRGDRGGP</sequence>
<feature type="compositionally biased region" description="Polar residues" evidence="1">
    <location>
        <begin position="237"/>
        <end position="262"/>
    </location>
</feature>
<comment type="caution">
    <text evidence="2">The sequence shown here is derived from an EMBL/GenBank/DDBJ whole genome shotgun (WGS) entry which is preliminary data.</text>
</comment>
<feature type="compositionally biased region" description="Polar residues" evidence="1">
    <location>
        <begin position="64"/>
        <end position="86"/>
    </location>
</feature>
<proteinExistence type="predicted"/>
<accession>A0AAV7LIK3</accession>
<reference evidence="2" key="1">
    <citation type="journal article" date="2022" name="bioRxiv">
        <title>Sequencing and chromosome-scale assembly of the giantPleurodeles waltlgenome.</title>
        <authorList>
            <person name="Brown T."/>
            <person name="Elewa A."/>
            <person name="Iarovenko S."/>
            <person name="Subramanian E."/>
            <person name="Araus A.J."/>
            <person name="Petzold A."/>
            <person name="Susuki M."/>
            <person name="Suzuki K.-i.T."/>
            <person name="Hayashi T."/>
            <person name="Toyoda A."/>
            <person name="Oliveira C."/>
            <person name="Osipova E."/>
            <person name="Leigh N.D."/>
            <person name="Simon A."/>
            <person name="Yun M.H."/>
        </authorList>
    </citation>
    <scope>NUCLEOTIDE SEQUENCE</scope>
    <source>
        <strain evidence="2">20211129_DDA</strain>
        <tissue evidence="2">Liver</tissue>
    </source>
</reference>
<name>A0AAV7LIK3_PLEWA</name>
<feature type="compositionally biased region" description="Basic residues" evidence="1">
    <location>
        <begin position="1"/>
        <end position="11"/>
    </location>
</feature>
<evidence type="ECO:0000256" key="1">
    <source>
        <dbReference type="SAM" id="MobiDB-lite"/>
    </source>
</evidence>
<evidence type="ECO:0000313" key="3">
    <source>
        <dbReference type="Proteomes" id="UP001066276"/>
    </source>
</evidence>
<feature type="compositionally biased region" description="Basic and acidic residues" evidence="1">
    <location>
        <begin position="299"/>
        <end position="327"/>
    </location>
</feature>
<feature type="region of interest" description="Disordered" evidence="1">
    <location>
        <begin position="495"/>
        <end position="544"/>
    </location>
</feature>
<feature type="compositionally biased region" description="Polar residues" evidence="1">
    <location>
        <begin position="135"/>
        <end position="144"/>
    </location>
</feature>
<dbReference type="EMBL" id="JANPWB010000015">
    <property type="protein sequence ID" value="KAJ1090893.1"/>
    <property type="molecule type" value="Genomic_DNA"/>
</dbReference>
<feature type="region of interest" description="Disordered" evidence="1">
    <location>
        <begin position="1"/>
        <end position="354"/>
    </location>
</feature>
<feature type="compositionally biased region" description="Basic residues" evidence="1">
    <location>
        <begin position="20"/>
        <end position="32"/>
    </location>
</feature>
<feature type="compositionally biased region" description="Basic and acidic residues" evidence="1">
    <location>
        <begin position="272"/>
        <end position="282"/>
    </location>
</feature>
<feature type="compositionally biased region" description="Basic and acidic residues" evidence="1">
    <location>
        <begin position="157"/>
        <end position="172"/>
    </location>
</feature>